<dbReference type="GO" id="GO:0005524">
    <property type="term" value="F:ATP binding"/>
    <property type="evidence" value="ECO:0007669"/>
    <property type="project" value="UniProtKB-UniRule"/>
</dbReference>
<keyword evidence="1" id="KW-0067">ATP-binding</keyword>
<dbReference type="Gene3D" id="3.10.110.10">
    <property type="entry name" value="Ubiquitin Conjugating Enzyme"/>
    <property type="match status" value="1"/>
</dbReference>
<organism evidence="2 3">
    <name type="scientific">Giardia intestinalis (strain ATCC 50803 / WB clone C6)</name>
    <name type="common">Giardia lamblia</name>
    <dbReference type="NCBI Taxonomy" id="184922"/>
    <lineage>
        <taxon>Eukaryota</taxon>
        <taxon>Metamonada</taxon>
        <taxon>Diplomonadida</taxon>
        <taxon>Hexamitidae</taxon>
        <taxon>Giardiinae</taxon>
        <taxon>Giardia</taxon>
    </lineage>
</organism>
<gene>
    <name evidence="2" type="ORF">GL50803_003978</name>
</gene>
<dbReference type="InterPro" id="IPR016135">
    <property type="entry name" value="UBQ-conjugating_enzyme/RWD"/>
</dbReference>
<dbReference type="KEGG" id="gla:GL50803_003978"/>
<dbReference type="Pfam" id="PF00179">
    <property type="entry name" value="UQ_con"/>
    <property type="match status" value="1"/>
</dbReference>
<keyword evidence="1" id="KW-0833">Ubl conjugation pathway</keyword>
<dbReference type="InterPro" id="IPR000608">
    <property type="entry name" value="UBC"/>
</dbReference>
<accession>A8B939</accession>
<name>A8B939_GIAIC</name>
<dbReference type="SUPFAM" id="SSF54495">
    <property type="entry name" value="UBC-like"/>
    <property type="match status" value="1"/>
</dbReference>
<dbReference type="GO" id="GO:0061631">
    <property type="term" value="F:ubiquitin conjugating enzyme activity"/>
    <property type="evidence" value="ECO:0000318"/>
    <property type="project" value="GO_Central"/>
</dbReference>
<comment type="caution">
    <text evidence="2">The sequence shown here is derived from an EMBL/GenBank/DDBJ whole genome shotgun (WGS) entry which is preliminary data.</text>
</comment>
<dbReference type="STRING" id="184922.A8B939"/>
<dbReference type="HOGENOM" id="CLU_030988_13_0_1"/>
<comment type="similarity">
    <text evidence="1">Belongs to the ubiquitin-conjugating enzyme family.</text>
</comment>
<dbReference type="VEuPathDB" id="GiardiaDB:GL50803_3978"/>
<dbReference type="AlphaFoldDB" id="A8B939"/>
<dbReference type="SMART" id="SM00212">
    <property type="entry name" value="UBCc"/>
    <property type="match status" value="1"/>
</dbReference>
<dbReference type="EMBL" id="AACB03000004">
    <property type="protein sequence ID" value="KAE8302336.1"/>
    <property type="molecule type" value="Genomic_DNA"/>
</dbReference>
<evidence type="ECO:0000313" key="2">
    <source>
        <dbReference type="EMBL" id="KAE8302336.1"/>
    </source>
</evidence>
<dbReference type="InterPro" id="IPR050113">
    <property type="entry name" value="Ub_conjugating_enzyme"/>
</dbReference>
<dbReference type="RefSeq" id="XP_001708758.1">
    <property type="nucleotide sequence ID" value="XM_001708706.1"/>
</dbReference>
<sequence length="158" mass="17610">MENRLRNEYRNVNKMKDALAKEGITIFPTASDNLSAWTISILTKDKDSPYSGQTHTISVKIPRDYPLSPPECNFTTPMFHPNVKFANGEICLNILTKDDWSPAISLISLAQSIAGLCSAPNTDSPLNCDASNLVKNGDVRAVRCICQYYYKGEYTKVK</sequence>
<dbReference type="OMA" id="MRWKAFI"/>
<keyword evidence="1" id="KW-0547">Nucleotide-binding</keyword>
<keyword evidence="3" id="KW-1185">Reference proteome</keyword>
<evidence type="ECO:0000256" key="1">
    <source>
        <dbReference type="RuleBase" id="RU362109"/>
    </source>
</evidence>
<dbReference type="GeneID" id="5701674"/>
<dbReference type="PANTHER" id="PTHR24067">
    <property type="entry name" value="UBIQUITIN-CONJUGATING ENZYME E2"/>
    <property type="match status" value="1"/>
</dbReference>
<reference evidence="2 3" key="1">
    <citation type="journal article" date="2007" name="Science">
        <title>Genomic minimalism in the early diverging intestinal parasite Giardia lamblia.</title>
        <authorList>
            <person name="Morrison H.G."/>
            <person name="McArthur A.G."/>
            <person name="Gillin F.D."/>
            <person name="Aley S.B."/>
            <person name="Adam R.D."/>
            <person name="Olsen G.J."/>
            <person name="Best A.A."/>
            <person name="Cande W.Z."/>
            <person name="Chen F."/>
            <person name="Cipriano M.J."/>
            <person name="Davids B.J."/>
            <person name="Dawson S.C."/>
            <person name="Elmendorf H.G."/>
            <person name="Hehl A.B."/>
            <person name="Holder M.E."/>
            <person name="Huse S.M."/>
            <person name="Kim U.U."/>
            <person name="Lasek-Nesselquist E."/>
            <person name="Manning G."/>
            <person name="Nigam A."/>
            <person name="Nixon J.E."/>
            <person name="Palm D."/>
            <person name="Passamaneck N.E."/>
            <person name="Prabhu A."/>
            <person name="Reich C.I."/>
            <person name="Reiner D.S."/>
            <person name="Samuelson J."/>
            <person name="Svard S.G."/>
            <person name="Sogin M.L."/>
        </authorList>
    </citation>
    <scope>NUCLEOTIDE SEQUENCE [LARGE SCALE GENOMIC DNA]</scope>
    <source>
        <strain evidence="2 3">WB C6</strain>
    </source>
</reference>
<protein>
    <submittedName>
        <fullName evidence="2">Ubiquitin-conjugating enzyme E2-17 kDa</fullName>
    </submittedName>
</protein>
<dbReference type="FunFam" id="3.10.110.10:FF:000150">
    <property type="entry name" value="Ubiquitin-conjugating enzyme E2-17 kDa"/>
    <property type="match status" value="1"/>
</dbReference>
<dbReference type="PROSITE" id="PS00183">
    <property type="entry name" value="UBC_1"/>
    <property type="match status" value="1"/>
</dbReference>
<dbReference type="Proteomes" id="UP000001548">
    <property type="component" value="Unassembled WGS sequence"/>
</dbReference>
<dbReference type="PROSITE" id="PS50127">
    <property type="entry name" value="UBC_2"/>
    <property type="match status" value="1"/>
</dbReference>
<dbReference type="GO" id="GO:0000209">
    <property type="term" value="P:protein polyubiquitination"/>
    <property type="evidence" value="ECO:0000318"/>
    <property type="project" value="GO_Central"/>
</dbReference>
<evidence type="ECO:0000313" key="3">
    <source>
        <dbReference type="Proteomes" id="UP000001548"/>
    </source>
</evidence>
<dbReference type="GO" id="GO:0005634">
    <property type="term" value="C:nucleus"/>
    <property type="evidence" value="ECO:0000318"/>
    <property type="project" value="GO_Central"/>
</dbReference>
<dbReference type="InterPro" id="IPR023313">
    <property type="entry name" value="UBQ-conjugating_AS"/>
</dbReference>
<proteinExistence type="inferred from homology"/>